<accession>A0AA89BUI4</accession>
<evidence type="ECO:0000256" key="7">
    <source>
        <dbReference type="ARBA" id="ARBA00023180"/>
    </source>
</evidence>
<feature type="transmembrane region" description="Helical" evidence="8">
    <location>
        <begin position="92"/>
        <end position="113"/>
    </location>
</feature>
<dbReference type="GO" id="GO:0003725">
    <property type="term" value="F:double-stranded RNA binding"/>
    <property type="evidence" value="ECO:0007669"/>
    <property type="project" value="TreeGrafter"/>
</dbReference>
<keyword evidence="4" id="KW-0732">Signal</keyword>
<dbReference type="EMBL" id="VSWD01000014">
    <property type="protein sequence ID" value="KAK3082788.1"/>
    <property type="molecule type" value="Genomic_DNA"/>
</dbReference>
<feature type="transmembrane region" description="Helical" evidence="8">
    <location>
        <begin position="175"/>
        <end position="195"/>
    </location>
</feature>
<dbReference type="InterPro" id="IPR025958">
    <property type="entry name" value="SID1_TM_fam"/>
</dbReference>
<evidence type="ECO:0000313" key="9">
    <source>
        <dbReference type="EMBL" id="KAK3082788.1"/>
    </source>
</evidence>
<feature type="transmembrane region" description="Helical" evidence="8">
    <location>
        <begin position="62"/>
        <end position="80"/>
    </location>
</feature>
<reference evidence="9" key="1">
    <citation type="submission" date="2019-08" db="EMBL/GenBank/DDBJ databases">
        <title>The improved chromosome-level genome for the pearl oyster Pinctada fucata martensii using PacBio sequencing and Hi-C.</title>
        <authorList>
            <person name="Zheng Z."/>
        </authorList>
    </citation>
    <scope>NUCLEOTIDE SEQUENCE</scope>
    <source>
        <strain evidence="9">ZZ-2019</strain>
        <tissue evidence="9">Adductor muscle</tissue>
    </source>
</reference>
<dbReference type="PANTHER" id="PTHR12185">
    <property type="entry name" value="SID1 TRANSMEMBRANE FAMILY MEMEBER"/>
    <property type="match status" value="1"/>
</dbReference>
<keyword evidence="10" id="KW-1185">Reference proteome</keyword>
<feature type="transmembrane region" description="Helical" evidence="8">
    <location>
        <begin position="119"/>
        <end position="138"/>
    </location>
</feature>
<evidence type="ECO:0000256" key="5">
    <source>
        <dbReference type="ARBA" id="ARBA00022989"/>
    </source>
</evidence>
<evidence type="ECO:0000313" key="10">
    <source>
        <dbReference type="Proteomes" id="UP001186944"/>
    </source>
</evidence>
<keyword evidence="5 8" id="KW-1133">Transmembrane helix</keyword>
<protein>
    <submittedName>
        <fullName evidence="9">Uncharacterized protein</fullName>
    </submittedName>
</protein>
<feature type="transmembrane region" description="Helical" evidence="8">
    <location>
        <begin position="12"/>
        <end position="30"/>
    </location>
</feature>
<comment type="subcellular location">
    <subcellularLocation>
        <location evidence="1">Membrane</location>
        <topology evidence="1">Multi-pass membrane protein</topology>
    </subcellularLocation>
</comment>
<dbReference type="GO" id="GO:0051033">
    <property type="term" value="F:RNA transmembrane transporter activity"/>
    <property type="evidence" value="ECO:0007669"/>
    <property type="project" value="TreeGrafter"/>
</dbReference>
<keyword evidence="3 8" id="KW-0812">Transmembrane</keyword>
<organism evidence="9 10">
    <name type="scientific">Pinctada imbricata</name>
    <name type="common">Atlantic pearl-oyster</name>
    <name type="synonym">Pinctada martensii</name>
    <dbReference type="NCBI Taxonomy" id="66713"/>
    <lineage>
        <taxon>Eukaryota</taxon>
        <taxon>Metazoa</taxon>
        <taxon>Spiralia</taxon>
        <taxon>Lophotrochozoa</taxon>
        <taxon>Mollusca</taxon>
        <taxon>Bivalvia</taxon>
        <taxon>Autobranchia</taxon>
        <taxon>Pteriomorphia</taxon>
        <taxon>Pterioida</taxon>
        <taxon>Pterioidea</taxon>
        <taxon>Pteriidae</taxon>
        <taxon>Pinctada</taxon>
    </lineage>
</organism>
<proteinExistence type="inferred from homology"/>
<feature type="transmembrane region" description="Helical" evidence="8">
    <location>
        <begin position="241"/>
        <end position="260"/>
    </location>
</feature>
<dbReference type="GO" id="GO:0005886">
    <property type="term" value="C:plasma membrane"/>
    <property type="evidence" value="ECO:0007669"/>
    <property type="project" value="TreeGrafter"/>
</dbReference>
<keyword evidence="6 8" id="KW-0472">Membrane</keyword>
<comment type="similarity">
    <text evidence="2">Belongs to the SID1 family.</text>
</comment>
<dbReference type="PANTHER" id="PTHR12185:SF14">
    <property type="entry name" value="CHOLESTEROL UPTAKE PROTEIN 1"/>
    <property type="match status" value="1"/>
</dbReference>
<dbReference type="GO" id="GO:0005764">
    <property type="term" value="C:lysosome"/>
    <property type="evidence" value="ECO:0007669"/>
    <property type="project" value="TreeGrafter"/>
</dbReference>
<dbReference type="Pfam" id="PF13965">
    <property type="entry name" value="SID-1_RNA_chan"/>
    <property type="match status" value="2"/>
</dbReference>
<evidence type="ECO:0000256" key="3">
    <source>
        <dbReference type="ARBA" id="ARBA00022692"/>
    </source>
</evidence>
<comment type="caution">
    <text evidence="9">The sequence shown here is derived from an EMBL/GenBank/DDBJ whole genome shotgun (WGS) entry which is preliminary data.</text>
</comment>
<evidence type="ECO:0000256" key="1">
    <source>
        <dbReference type="ARBA" id="ARBA00004141"/>
    </source>
</evidence>
<keyword evidence="7" id="KW-0325">Glycoprotein</keyword>
<feature type="transmembrane region" description="Helical" evidence="8">
    <location>
        <begin position="150"/>
        <end position="169"/>
    </location>
</feature>
<evidence type="ECO:0000256" key="4">
    <source>
        <dbReference type="ARBA" id="ARBA00022729"/>
    </source>
</evidence>
<sequence>MNSYFQVLGRNLLAVSIFYGLPVLQLVFTYQKVLNVTGDLDICYYNFNCAHPLGPVTSFNNVFSNIGYVLLGILFIILVWRRNLVYPSTMAFSMVWDLALIMEGVMSACYHICPNYSNFQFDTSFMYIIACLCMLKIYQTRHPDISAKAHTSYLIMALVIFIAVIGVIYSSSVFWVIFAVVDMTFYLVLSIHIYYMGRWKIGQIGTSFLGNNSELGIETPAVSREGNRNCIVLNFYDAHDVWHMLSAIALFFSFLILLTIDDDLFSTKREKILVF</sequence>
<dbReference type="Proteomes" id="UP001186944">
    <property type="component" value="Unassembled WGS sequence"/>
</dbReference>
<gene>
    <name evidence="9" type="ORF">FSP39_005310</name>
</gene>
<evidence type="ECO:0000256" key="8">
    <source>
        <dbReference type="SAM" id="Phobius"/>
    </source>
</evidence>
<evidence type="ECO:0000256" key="6">
    <source>
        <dbReference type="ARBA" id="ARBA00023136"/>
    </source>
</evidence>
<evidence type="ECO:0000256" key="2">
    <source>
        <dbReference type="ARBA" id="ARBA00006618"/>
    </source>
</evidence>
<name>A0AA89BUI4_PINIB</name>
<dbReference type="AlphaFoldDB" id="A0AA89BUI4"/>